<organism evidence="4 5">
    <name type="scientific">Antribacter soli</name>
    <dbReference type="NCBI Taxonomy" id="2910976"/>
    <lineage>
        <taxon>Bacteria</taxon>
        <taxon>Bacillati</taxon>
        <taxon>Actinomycetota</taxon>
        <taxon>Actinomycetes</taxon>
        <taxon>Micrococcales</taxon>
        <taxon>Promicromonosporaceae</taxon>
        <taxon>Antribacter</taxon>
    </lineage>
</organism>
<name>A0AA41QCM2_9MICO</name>
<proteinExistence type="predicted"/>
<feature type="domain" description="Protein-glutamine gamma-glutamyltransferase-like C-terminal" evidence="3">
    <location>
        <begin position="135"/>
        <end position="203"/>
    </location>
</feature>
<dbReference type="EMBL" id="JAKGSG010000015">
    <property type="protein sequence ID" value="MCF4120156.1"/>
    <property type="molecule type" value="Genomic_DNA"/>
</dbReference>
<dbReference type="AlphaFoldDB" id="A0AA41QCM2"/>
<dbReference type="InterPro" id="IPR025403">
    <property type="entry name" value="TgpA-like_C"/>
</dbReference>
<accession>A0AA41QCM2</accession>
<reference evidence="4" key="1">
    <citation type="submission" date="2022-01" db="EMBL/GenBank/DDBJ databases">
        <title>Antribacter sp. nov., isolated from Guizhou of China.</title>
        <authorList>
            <person name="Chengliang C."/>
            <person name="Ya Z."/>
        </authorList>
    </citation>
    <scope>NUCLEOTIDE SEQUENCE</scope>
    <source>
        <strain evidence="4">KLBMP 9083</strain>
    </source>
</reference>
<dbReference type="Proteomes" id="UP001165405">
    <property type="component" value="Unassembled WGS sequence"/>
</dbReference>
<evidence type="ECO:0000313" key="5">
    <source>
        <dbReference type="Proteomes" id="UP001165405"/>
    </source>
</evidence>
<evidence type="ECO:0000256" key="2">
    <source>
        <dbReference type="SAM" id="Phobius"/>
    </source>
</evidence>
<feature type="transmembrane region" description="Helical" evidence="2">
    <location>
        <begin position="67"/>
        <end position="88"/>
    </location>
</feature>
<keyword evidence="2" id="KW-0812">Transmembrane</keyword>
<keyword evidence="2" id="KW-0472">Membrane</keyword>
<evidence type="ECO:0000313" key="4">
    <source>
        <dbReference type="EMBL" id="MCF4120156.1"/>
    </source>
</evidence>
<sequence length="250" mass="26411">MNLTAGAAGLLRLDVPVEPDRDTAREWLFEELARPEYASDRTLLQRIVDWFLGLFDFQMPGLTVPPFQLALVLVGIVAVVVLIAWWIAGPVRTSRARRPVAAVVDEDDTRTAVQMRAAADAAALAGDWSTAVIERFRAVVRSLEERVVLDPRPGRTAQEAAVDAGVRLPALAAGLRRGAGLFDDVEYGQLTARPQDDVVLRELDAAIASTRPLAPAGTGAVLATVGAPVAAPDAPAGPGGTRGDAPGADR</sequence>
<evidence type="ECO:0000256" key="1">
    <source>
        <dbReference type="SAM" id="MobiDB-lite"/>
    </source>
</evidence>
<dbReference type="Pfam" id="PF13559">
    <property type="entry name" value="DUF4129"/>
    <property type="match status" value="1"/>
</dbReference>
<evidence type="ECO:0000259" key="3">
    <source>
        <dbReference type="Pfam" id="PF13559"/>
    </source>
</evidence>
<gene>
    <name evidence="4" type="ORF">L1785_04110</name>
</gene>
<keyword evidence="5" id="KW-1185">Reference proteome</keyword>
<keyword evidence="2" id="KW-1133">Transmembrane helix</keyword>
<protein>
    <submittedName>
        <fullName evidence="4">DUF4129 domain-containing protein</fullName>
    </submittedName>
</protein>
<feature type="region of interest" description="Disordered" evidence="1">
    <location>
        <begin position="229"/>
        <end position="250"/>
    </location>
</feature>
<dbReference type="RefSeq" id="WP_236087870.1">
    <property type="nucleotide sequence ID" value="NZ_JAKGSG010000015.1"/>
</dbReference>
<comment type="caution">
    <text evidence="4">The sequence shown here is derived from an EMBL/GenBank/DDBJ whole genome shotgun (WGS) entry which is preliminary data.</text>
</comment>